<dbReference type="RefSeq" id="WP_344978726.1">
    <property type="nucleotide sequence ID" value="NZ_BAAAVI010000056.1"/>
</dbReference>
<evidence type="ECO:0000256" key="1">
    <source>
        <dbReference type="ARBA" id="ARBA00010211"/>
    </source>
</evidence>
<proteinExistence type="inferred from homology"/>
<sequence length="294" mass="31590">MHIVRYTTGDGGPPRVGLAQRLPGEVRELDGFATVGELLRLRLPEIQERCASAAGPAAGTVRLLPPVDGRMEVWAAGVTYRRSREARVAESERAASVYELVYDADRPELFFKSAAWRVTGDGGQVSVRADSSVNVPEPELALVLNRHGEIVGYTVCNDMSSRSIEGENPLYLPQAKIYLGACAVGPAIRPAWEVPDPYALEITLTIRREGGVVWDGRSATSELHRKLDELAGYLFREDVFPDGAVLATGTSLVPELPFTLLPGDEITIAIGEVGTLVSTVVRGKAGMGPLAADL</sequence>
<dbReference type="GO" id="GO:0016787">
    <property type="term" value="F:hydrolase activity"/>
    <property type="evidence" value="ECO:0007669"/>
    <property type="project" value="UniProtKB-KW"/>
</dbReference>
<dbReference type="InterPro" id="IPR051121">
    <property type="entry name" value="FAH"/>
</dbReference>
<accession>A0ABN3W7S6</accession>
<comment type="similarity">
    <text evidence="1">Belongs to the FAH family.</text>
</comment>
<evidence type="ECO:0000259" key="3">
    <source>
        <dbReference type="Pfam" id="PF01557"/>
    </source>
</evidence>
<evidence type="ECO:0000313" key="5">
    <source>
        <dbReference type="Proteomes" id="UP001500831"/>
    </source>
</evidence>
<dbReference type="Pfam" id="PF01557">
    <property type="entry name" value="FAA_hydrolase"/>
    <property type="match status" value="1"/>
</dbReference>
<feature type="domain" description="Fumarylacetoacetase-like C-terminal" evidence="3">
    <location>
        <begin position="88"/>
        <end position="281"/>
    </location>
</feature>
<gene>
    <name evidence="4" type="ORF">GCM10010517_60770</name>
</gene>
<keyword evidence="4" id="KW-0378">Hydrolase</keyword>
<dbReference type="InterPro" id="IPR036663">
    <property type="entry name" value="Fumarylacetoacetase_C_sf"/>
</dbReference>
<dbReference type="EMBL" id="BAAAVI010000056">
    <property type="protein sequence ID" value="GAA2895878.1"/>
    <property type="molecule type" value="Genomic_DNA"/>
</dbReference>
<dbReference type="PANTHER" id="PTHR42796:SF7">
    <property type="entry name" value="2-DEHYDRO-3-DEOXY-D-ARABINONATE DEHYDRATASE"/>
    <property type="match status" value="1"/>
</dbReference>
<evidence type="ECO:0000256" key="2">
    <source>
        <dbReference type="ARBA" id="ARBA00022723"/>
    </source>
</evidence>
<evidence type="ECO:0000313" key="4">
    <source>
        <dbReference type="EMBL" id="GAA2895878.1"/>
    </source>
</evidence>
<reference evidence="4 5" key="1">
    <citation type="journal article" date="2019" name="Int. J. Syst. Evol. Microbiol.">
        <title>The Global Catalogue of Microorganisms (GCM) 10K type strain sequencing project: providing services to taxonomists for standard genome sequencing and annotation.</title>
        <authorList>
            <consortium name="The Broad Institute Genomics Platform"/>
            <consortium name="The Broad Institute Genome Sequencing Center for Infectious Disease"/>
            <person name="Wu L."/>
            <person name="Ma J."/>
        </authorList>
    </citation>
    <scope>NUCLEOTIDE SEQUENCE [LARGE SCALE GENOMIC DNA]</scope>
    <source>
        <strain evidence="4 5">JCM 6242</strain>
    </source>
</reference>
<organism evidence="4 5">
    <name type="scientific">Streptosporangium fragile</name>
    <dbReference type="NCBI Taxonomy" id="46186"/>
    <lineage>
        <taxon>Bacteria</taxon>
        <taxon>Bacillati</taxon>
        <taxon>Actinomycetota</taxon>
        <taxon>Actinomycetes</taxon>
        <taxon>Streptosporangiales</taxon>
        <taxon>Streptosporangiaceae</taxon>
        <taxon>Streptosporangium</taxon>
    </lineage>
</organism>
<dbReference type="Proteomes" id="UP001500831">
    <property type="component" value="Unassembled WGS sequence"/>
</dbReference>
<keyword evidence="2" id="KW-0479">Metal-binding</keyword>
<name>A0ABN3W7S6_9ACTN</name>
<dbReference type="SUPFAM" id="SSF56529">
    <property type="entry name" value="FAH"/>
    <property type="match status" value="1"/>
</dbReference>
<dbReference type="InterPro" id="IPR011234">
    <property type="entry name" value="Fumarylacetoacetase-like_C"/>
</dbReference>
<comment type="caution">
    <text evidence="4">The sequence shown here is derived from an EMBL/GenBank/DDBJ whole genome shotgun (WGS) entry which is preliminary data.</text>
</comment>
<keyword evidence="5" id="KW-1185">Reference proteome</keyword>
<protein>
    <submittedName>
        <fullName evidence="4">Fumarylacetoacetate hydrolase family protein</fullName>
    </submittedName>
</protein>
<dbReference type="PANTHER" id="PTHR42796">
    <property type="entry name" value="FUMARYLACETOACETATE HYDROLASE DOMAIN-CONTAINING PROTEIN 2A-RELATED"/>
    <property type="match status" value="1"/>
</dbReference>
<dbReference type="Gene3D" id="3.90.850.10">
    <property type="entry name" value="Fumarylacetoacetase-like, C-terminal domain"/>
    <property type="match status" value="1"/>
</dbReference>